<dbReference type="SUPFAM" id="SSF52047">
    <property type="entry name" value="RNI-like"/>
    <property type="match status" value="1"/>
</dbReference>
<evidence type="ECO:0000313" key="3">
    <source>
        <dbReference type="Proteomes" id="UP001215598"/>
    </source>
</evidence>
<organism evidence="2 3">
    <name type="scientific">Mycena metata</name>
    <dbReference type="NCBI Taxonomy" id="1033252"/>
    <lineage>
        <taxon>Eukaryota</taxon>
        <taxon>Fungi</taxon>
        <taxon>Dikarya</taxon>
        <taxon>Basidiomycota</taxon>
        <taxon>Agaricomycotina</taxon>
        <taxon>Agaricomycetes</taxon>
        <taxon>Agaricomycetidae</taxon>
        <taxon>Agaricales</taxon>
        <taxon>Marasmiineae</taxon>
        <taxon>Mycenaceae</taxon>
        <taxon>Mycena</taxon>
    </lineage>
</organism>
<proteinExistence type="predicted"/>
<reference evidence="2" key="1">
    <citation type="submission" date="2023-03" db="EMBL/GenBank/DDBJ databases">
        <title>Massive genome expansion in bonnet fungi (Mycena s.s.) driven by repeated elements and novel gene families across ecological guilds.</title>
        <authorList>
            <consortium name="Lawrence Berkeley National Laboratory"/>
            <person name="Harder C.B."/>
            <person name="Miyauchi S."/>
            <person name="Viragh M."/>
            <person name="Kuo A."/>
            <person name="Thoen E."/>
            <person name="Andreopoulos B."/>
            <person name="Lu D."/>
            <person name="Skrede I."/>
            <person name="Drula E."/>
            <person name="Henrissat B."/>
            <person name="Morin E."/>
            <person name="Kohler A."/>
            <person name="Barry K."/>
            <person name="LaButti K."/>
            <person name="Morin E."/>
            <person name="Salamov A."/>
            <person name="Lipzen A."/>
            <person name="Mereny Z."/>
            <person name="Hegedus B."/>
            <person name="Baldrian P."/>
            <person name="Stursova M."/>
            <person name="Weitz H."/>
            <person name="Taylor A."/>
            <person name="Grigoriev I.V."/>
            <person name="Nagy L.G."/>
            <person name="Martin F."/>
            <person name="Kauserud H."/>
        </authorList>
    </citation>
    <scope>NUCLEOTIDE SEQUENCE</scope>
    <source>
        <strain evidence="2">CBHHK182m</strain>
    </source>
</reference>
<name>A0AAD7MQA0_9AGAR</name>
<dbReference type="Proteomes" id="UP001215598">
    <property type="component" value="Unassembled WGS sequence"/>
</dbReference>
<gene>
    <name evidence="2" type="ORF">B0H16DRAFT_1697809</name>
</gene>
<evidence type="ECO:0000256" key="1">
    <source>
        <dbReference type="SAM" id="Coils"/>
    </source>
</evidence>
<sequence>MSAKELERRIEKLSADIALQRKLLEQLEHSKSAAQRQLNSLRDPVARLPLEISSEIFLRCLPDYPPKTGADLAPMLLLSICNAWSEIALSNSALWSTIHINFPGPEILQLWLERGRNQTLSVTLDSGLSDAVVDVIMPYATQLQHLELVVYEEQTISSLARAKGKFTSLQTLTIGSDEESYESGLSVRRVLDVLRTAPNLLGCTFLGLFTYDDPSLQGTLALPNVTCVTFERNTEGDSSRDHVLRYLELPALQTLFCSFTVISGGDFLLFLRRSSPPLQKLVIDNDGLDFVDLDRWLRLVPTLVHLELYAGDLVFVEQFFAALADSPFDFIPNLEDLTIQYNGNSSPYETLLRALSIRRPRLASLKLTSPYSLSPLGVDVCDGLRQLGADGLKIYIAARGTVLFDSTWCEFNQGYNTQSR</sequence>
<dbReference type="InterPro" id="IPR032675">
    <property type="entry name" value="LRR_dom_sf"/>
</dbReference>
<accession>A0AAD7MQA0</accession>
<feature type="coiled-coil region" evidence="1">
    <location>
        <begin position="3"/>
        <end position="37"/>
    </location>
</feature>
<keyword evidence="1" id="KW-0175">Coiled coil</keyword>
<dbReference type="AlphaFoldDB" id="A0AAD7MQA0"/>
<evidence type="ECO:0008006" key="4">
    <source>
        <dbReference type="Google" id="ProtNLM"/>
    </source>
</evidence>
<protein>
    <recommendedName>
        <fullName evidence="4">F-box domain-containing protein</fullName>
    </recommendedName>
</protein>
<comment type="caution">
    <text evidence="2">The sequence shown here is derived from an EMBL/GenBank/DDBJ whole genome shotgun (WGS) entry which is preliminary data.</text>
</comment>
<keyword evidence="3" id="KW-1185">Reference proteome</keyword>
<evidence type="ECO:0000313" key="2">
    <source>
        <dbReference type="EMBL" id="KAJ7727245.1"/>
    </source>
</evidence>
<dbReference type="EMBL" id="JARKIB010000181">
    <property type="protein sequence ID" value="KAJ7727245.1"/>
    <property type="molecule type" value="Genomic_DNA"/>
</dbReference>
<dbReference type="Gene3D" id="3.80.10.10">
    <property type="entry name" value="Ribonuclease Inhibitor"/>
    <property type="match status" value="1"/>
</dbReference>